<keyword evidence="3 13" id="KW-0813">Transport</keyword>
<dbReference type="PANTHER" id="PTHR11690:SF282">
    <property type="entry name" value="DEGENERIN-LIKE PROTEIN ASIC-1"/>
    <property type="match status" value="1"/>
</dbReference>
<evidence type="ECO:0000256" key="13">
    <source>
        <dbReference type="RuleBase" id="RU000679"/>
    </source>
</evidence>
<reference evidence="16" key="1">
    <citation type="submission" date="2023-10" db="EMBL/GenBank/DDBJ databases">
        <title>Genome assembly of Pristionchus species.</title>
        <authorList>
            <person name="Yoshida K."/>
            <person name="Sommer R.J."/>
        </authorList>
    </citation>
    <scope>NUCLEOTIDE SEQUENCE</scope>
    <source>
        <strain evidence="16">RS5133</strain>
    </source>
</reference>
<keyword evidence="4 13" id="KW-0894">Sodium channel</keyword>
<evidence type="ECO:0000313" key="17">
    <source>
        <dbReference type="Proteomes" id="UP001432322"/>
    </source>
</evidence>
<organism evidence="16 17">
    <name type="scientific">Pristionchus fissidentatus</name>
    <dbReference type="NCBI Taxonomy" id="1538716"/>
    <lineage>
        <taxon>Eukaryota</taxon>
        <taxon>Metazoa</taxon>
        <taxon>Ecdysozoa</taxon>
        <taxon>Nematoda</taxon>
        <taxon>Chromadorea</taxon>
        <taxon>Rhabditida</taxon>
        <taxon>Rhabditina</taxon>
        <taxon>Diplogasteromorpha</taxon>
        <taxon>Diplogasteroidea</taxon>
        <taxon>Neodiplogasteridae</taxon>
        <taxon>Pristionchus</taxon>
    </lineage>
</organism>
<keyword evidence="6 15" id="KW-1133">Transmembrane helix</keyword>
<gene>
    <name evidence="16" type="ORF">PFISCL1PPCAC_22401</name>
</gene>
<keyword evidence="7" id="KW-0915">Sodium</keyword>
<proteinExistence type="inferred from homology"/>
<evidence type="ECO:0000256" key="10">
    <source>
        <dbReference type="ARBA" id="ARBA00023180"/>
    </source>
</evidence>
<feature type="region of interest" description="Disordered" evidence="14">
    <location>
        <begin position="476"/>
        <end position="502"/>
    </location>
</feature>
<evidence type="ECO:0000256" key="8">
    <source>
        <dbReference type="ARBA" id="ARBA00023065"/>
    </source>
</evidence>
<dbReference type="PANTHER" id="PTHR11690">
    <property type="entry name" value="AMILORIDE-SENSITIVE SODIUM CHANNEL-RELATED"/>
    <property type="match status" value="1"/>
</dbReference>
<name>A0AAV5WMY5_9BILA</name>
<dbReference type="GO" id="GO:0005886">
    <property type="term" value="C:plasma membrane"/>
    <property type="evidence" value="ECO:0007669"/>
    <property type="project" value="TreeGrafter"/>
</dbReference>
<evidence type="ECO:0000256" key="1">
    <source>
        <dbReference type="ARBA" id="ARBA00004141"/>
    </source>
</evidence>
<dbReference type="AlphaFoldDB" id="A0AAV5WMY5"/>
<dbReference type="GO" id="GO:0015280">
    <property type="term" value="F:ligand-gated sodium channel activity"/>
    <property type="evidence" value="ECO:0007669"/>
    <property type="project" value="TreeGrafter"/>
</dbReference>
<evidence type="ECO:0000256" key="5">
    <source>
        <dbReference type="ARBA" id="ARBA00022692"/>
    </source>
</evidence>
<keyword evidence="5 13" id="KW-0812">Transmembrane</keyword>
<keyword evidence="9 15" id="KW-0472">Membrane</keyword>
<evidence type="ECO:0000256" key="6">
    <source>
        <dbReference type="ARBA" id="ARBA00022989"/>
    </source>
</evidence>
<dbReference type="Pfam" id="PF00858">
    <property type="entry name" value="ASC"/>
    <property type="match status" value="1"/>
</dbReference>
<evidence type="ECO:0000256" key="12">
    <source>
        <dbReference type="ARBA" id="ARBA00023303"/>
    </source>
</evidence>
<evidence type="ECO:0000256" key="4">
    <source>
        <dbReference type="ARBA" id="ARBA00022461"/>
    </source>
</evidence>
<evidence type="ECO:0000256" key="15">
    <source>
        <dbReference type="SAM" id="Phobius"/>
    </source>
</evidence>
<comment type="subcellular location">
    <subcellularLocation>
        <location evidence="1">Membrane</location>
        <topology evidence="1">Multi-pass membrane protein</topology>
    </subcellularLocation>
</comment>
<sequence length="547" mass="59658">MVSCRGVCSVVVILLLLIACLIAFIFHSLYYILPYLSDVGTKETIKRIGSTSQRVPAIVICNRMPFSADGINAVSGNLNNDNTKRYLREWTNSVAREYAEYTAPTTAQNTDAYNTINSNLPQSARKQRMQQMVYQCQSVVNSCSFNGVSMSAYQCCQAVSLFVPTMNGLCWTYYDSTLLASSNTTLPQFIMTFTISRNSWYTTETTTHPGIDIYLRESVDDVIRLASDLETPPMVTLKDKQGIRLRVKKQNRIDGRRFECGTSTDSALSADNSARSNNRANMLLCTMNAAMTACNCHPILAELMNYNTNTTDLSASQFSTRVNSTSACTLDQYDQCARRYVETSRSQNSEEPLPNDLSGFNELQNCRSNNAFPCLRVAYAATPEPYNLPPSYTSSQDYVSRLTIDFASLATFEVALERAIPLYDMLSNVGYNIALWFAVGHIIWTICAQIRDIICKPTRIAPQPVIASRHLAPESPAKLAPAPAPPAAENSQQSAGAVVAPAPPPPAPPLVASAAAAAAAARSVHFTPPAAAARAADADSTTTVTPP</sequence>
<dbReference type="PROSITE" id="PS51257">
    <property type="entry name" value="PROKAR_LIPOPROTEIN"/>
    <property type="match status" value="1"/>
</dbReference>
<evidence type="ECO:0000256" key="2">
    <source>
        <dbReference type="ARBA" id="ARBA00007193"/>
    </source>
</evidence>
<evidence type="ECO:0000256" key="11">
    <source>
        <dbReference type="ARBA" id="ARBA00023201"/>
    </source>
</evidence>
<keyword evidence="8 13" id="KW-0406">Ion transport</keyword>
<dbReference type="InterPro" id="IPR001873">
    <property type="entry name" value="ENaC"/>
</dbReference>
<feature type="transmembrane region" description="Helical" evidence="15">
    <location>
        <begin position="7"/>
        <end position="33"/>
    </location>
</feature>
<evidence type="ECO:0000256" key="3">
    <source>
        <dbReference type="ARBA" id="ARBA00022448"/>
    </source>
</evidence>
<comment type="caution">
    <text evidence="16">The sequence shown here is derived from an EMBL/GenBank/DDBJ whole genome shotgun (WGS) entry which is preliminary data.</text>
</comment>
<feature type="non-terminal residue" evidence="16">
    <location>
        <position position="547"/>
    </location>
</feature>
<evidence type="ECO:0000313" key="16">
    <source>
        <dbReference type="EMBL" id="GMT31104.1"/>
    </source>
</evidence>
<keyword evidence="17" id="KW-1185">Reference proteome</keyword>
<accession>A0AAV5WMY5</accession>
<keyword evidence="10" id="KW-0325">Glycoprotein</keyword>
<keyword evidence="12 13" id="KW-0407">Ion channel</keyword>
<dbReference type="Proteomes" id="UP001432322">
    <property type="component" value="Unassembled WGS sequence"/>
</dbReference>
<evidence type="ECO:0000256" key="9">
    <source>
        <dbReference type="ARBA" id="ARBA00023136"/>
    </source>
</evidence>
<evidence type="ECO:0000256" key="14">
    <source>
        <dbReference type="SAM" id="MobiDB-lite"/>
    </source>
</evidence>
<protein>
    <submittedName>
        <fullName evidence="16">Uncharacterized protein</fullName>
    </submittedName>
</protein>
<comment type="similarity">
    <text evidence="2 13">Belongs to the amiloride-sensitive sodium channel (TC 1.A.6) family.</text>
</comment>
<keyword evidence="11 13" id="KW-0739">Sodium transport</keyword>
<dbReference type="EMBL" id="BTSY01000005">
    <property type="protein sequence ID" value="GMT31104.1"/>
    <property type="molecule type" value="Genomic_DNA"/>
</dbReference>
<evidence type="ECO:0000256" key="7">
    <source>
        <dbReference type="ARBA" id="ARBA00023053"/>
    </source>
</evidence>